<reference evidence="11 12" key="1">
    <citation type="submission" date="2014-04" db="EMBL/GenBank/DDBJ databases">
        <title>A comprehensive comparison of genomes of Erythrobacter spp. strains.</title>
        <authorList>
            <person name="Zheng Q."/>
        </authorList>
    </citation>
    <scope>NUCLEOTIDE SEQUENCE [LARGE SCALE GENOMIC DNA]</scope>
    <source>
        <strain evidence="11 12">DSM 6997</strain>
    </source>
</reference>
<comment type="caution">
    <text evidence="9">Lacks conserved residue(s) required for the propagation of feature annotation.</text>
</comment>
<evidence type="ECO:0000256" key="9">
    <source>
        <dbReference type="HAMAP-Rule" id="MF_01972"/>
    </source>
</evidence>
<dbReference type="GO" id="GO:0020037">
    <property type="term" value="F:heme binding"/>
    <property type="evidence" value="ECO:0007669"/>
    <property type="project" value="UniProtKB-UniRule"/>
</dbReference>
<evidence type="ECO:0000313" key="12">
    <source>
        <dbReference type="Proteomes" id="UP000027647"/>
    </source>
</evidence>
<dbReference type="STRING" id="1044.EH31_05235"/>
<evidence type="ECO:0000256" key="10">
    <source>
        <dbReference type="SAM" id="MobiDB-lite"/>
    </source>
</evidence>
<keyword evidence="5 9" id="KW-0560">Oxidoreductase</keyword>
<keyword evidence="12" id="KW-1185">Reference proteome</keyword>
<dbReference type="GO" id="GO:0004833">
    <property type="term" value="F:L-tryptophan 2,3-dioxygenase activity"/>
    <property type="evidence" value="ECO:0007669"/>
    <property type="project" value="UniProtKB-UniRule"/>
</dbReference>
<dbReference type="FunFam" id="1.20.58.480:FF:000001">
    <property type="entry name" value="Tryptophan 2,3-dioxygenase"/>
    <property type="match status" value="1"/>
</dbReference>
<dbReference type="HAMAP" id="MF_01972">
    <property type="entry name" value="T23O"/>
    <property type="match status" value="1"/>
</dbReference>
<dbReference type="OrthoDB" id="9776847at2"/>
<accession>A0A074MB89</accession>
<dbReference type="GO" id="GO:0046872">
    <property type="term" value="F:metal ion binding"/>
    <property type="evidence" value="ECO:0007669"/>
    <property type="project" value="UniProtKB-KW"/>
</dbReference>
<keyword evidence="3 9" id="KW-0479">Metal-binding</keyword>
<evidence type="ECO:0000256" key="1">
    <source>
        <dbReference type="ARBA" id="ARBA00011881"/>
    </source>
</evidence>
<gene>
    <name evidence="9" type="primary">kynA</name>
    <name evidence="11" type="ORF">EH31_05235</name>
</gene>
<comment type="caution">
    <text evidence="11">The sequence shown here is derived from an EMBL/GenBank/DDBJ whole genome shotgun (WGS) entry which is preliminary data.</text>
</comment>
<comment type="catalytic activity">
    <reaction evidence="8 9">
        <text>L-tryptophan + O2 = N-formyl-L-kynurenine</text>
        <dbReference type="Rhea" id="RHEA:24536"/>
        <dbReference type="ChEBI" id="CHEBI:15379"/>
        <dbReference type="ChEBI" id="CHEBI:57912"/>
        <dbReference type="ChEBI" id="CHEBI:58629"/>
        <dbReference type="EC" id="1.13.11.11"/>
    </reaction>
</comment>
<evidence type="ECO:0000256" key="3">
    <source>
        <dbReference type="ARBA" id="ARBA00022723"/>
    </source>
</evidence>
<comment type="cofactor">
    <cofactor evidence="9">
        <name>heme</name>
        <dbReference type="ChEBI" id="CHEBI:30413"/>
    </cofactor>
    <text evidence="9">Binds 1 heme group per subunit.</text>
</comment>
<comment type="subunit">
    <text evidence="1 9">Homotetramer.</text>
</comment>
<protein>
    <recommendedName>
        <fullName evidence="9">Tryptophan 2,3-dioxygenase</fullName>
        <shortName evidence="9">TDO</shortName>
        <ecNumber evidence="9">1.13.11.11</ecNumber>
    </recommendedName>
    <alternativeName>
        <fullName evidence="9">Tryptamin 2,3-dioxygenase</fullName>
    </alternativeName>
    <alternativeName>
        <fullName evidence="9">Tryptophan oxygenase</fullName>
        <shortName evidence="9">TO</shortName>
        <shortName evidence="9">TRPO</shortName>
    </alternativeName>
    <alternativeName>
        <fullName evidence="9">Tryptophan pyrrolase</fullName>
    </alternativeName>
    <alternativeName>
        <fullName evidence="9">Tryptophanase</fullName>
    </alternativeName>
</protein>
<feature type="region of interest" description="Disordered" evidence="10">
    <location>
        <begin position="290"/>
        <end position="316"/>
    </location>
</feature>
<comment type="similarity">
    <text evidence="9">Belongs to the tryptophan 2,3-dioxygenase family.</text>
</comment>
<keyword evidence="2 9" id="KW-0349">Heme</keyword>
<dbReference type="GO" id="GO:0019442">
    <property type="term" value="P:L-tryptophan catabolic process to acetyl-CoA"/>
    <property type="evidence" value="ECO:0007669"/>
    <property type="project" value="TreeGrafter"/>
</dbReference>
<dbReference type="UniPathway" id="UPA00333">
    <property type="reaction ID" value="UER00453"/>
</dbReference>
<dbReference type="PANTHER" id="PTHR10138:SF0">
    <property type="entry name" value="TRYPTOPHAN 2,3-DIOXYGENASE"/>
    <property type="match status" value="1"/>
</dbReference>
<dbReference type="eggNOG" id="COG3483">
    <property type="taxonomic scope" value="Bacteria"/>
</dbReference>
<organism evidence="11 12">
    <name type="scientific">Erythrobacter longus</name>
    <dbReference type="NCBI Taxonomy" id="1044"/>
    <lineage>
        <taxon>Bacteria</taxon>
        <taxon>Pseudomonadati</taxon>
        <taxon>Pseudomonadota</taxon>
        <taxon>Alphaproteobacteria</taxon>
        <taxon>Sphingomonadales</taxon>
        <taxon>Erythrobacteraceae</taxon>
        <taxon>Erythrobacter/Porphyrobacter group</taxon>
        <taxon>Erythrobacter</taxon>
    </lineage>
</organism>
<name>A0A074MB89_ERYLO</name>
<feature type="binding site" description="axial binding residue" evidence="9">
    <location>
        <position position="245"/>
    </location>
    <ligand>
        <name>heme</name>
        <dbReference type="ChEBI" id="CHEBI:30413"/>
    </ligand>
    <ligandPart>
        <name>Fe</name>
        <dbReference type="ChEBI" id="CHEBI:18248"/>
    </ligandPart>
</feature>
<dbReference type="Pfam" id="PF03301">
    <property type="entry name" value="Trp_dioxygenase"/>
    <property type="match status" value="1"/>
</dbReference>
<evidence type="ECO:0000256" key="7">
    <source>
        <dbReference type="ARBA" id="ARBA00023079"/>
    </source>
</evidence>
<dbReference type="Proteomes" id="UP000027647">
    <property type="component" value="Unassembled WGS sequence"/>
</dbReference>
<evidence type="ECO:0000256" key="8">
    <source>
        <dbReference type="ARBA" id="ARBA00050412"/>
    </source>
</evidence>
<feature type="binding site" evidence="9">
    <location>
        <position position="122"/>
    </location>
    <ligand>
        <name>substrate</name>
    </ligand>
</feature>
<feature type="binding site" evidence="9">
    <location>
        <position position="259"/>
    </location>
    <ligand>
        <name>substrate</name>
    </ligand>
</feature>
<comment type="pathway">
    <text evidence="9">Amino-acid degradation; L-tryptophan degradation via kynurenine pathway; L-kynurenine from L-tryptophan: step 1/2.</text>
</comment>
<evidence type="ECO:0000256" key="4">
    <source>
        <dbReference type="ARBA" id="ARBA00022964"/>
    </source>
</evidence>
<comment type="function">
    <text evidence="9">Heme-dependent dioxygenase that catalyzes the oxidative cleavage of the L-tryptophan (L-Trp) pyrrole ring and converts L-tryptophan to N-formyl-L-kynurenine. Catalyzes the oxidative cleavage of the indole moiety.</text>
</comment>
<feature type="compositionally biased region" description="Basic and acidic residues" evidence="10">
    <location>
        <begin position="299"/>
        <end position="310"/>
    </location>
</feature>
<keyword evidence="6 9" id="KW-0408">Iron</keyword>
<dbReference type="InterPro" id="IPR004981">
    <property type="entry name" value="Trp_2_3_dOase"/>
</dbReference>
<dbReference type="AlphaFoldDB" id="A0A074MB89"/>
<keyword evidence="7 9" id="KW-0823">Tryptophan catabolism</keyword>
<dbReference type="Gene3D" id="1.20.58.480">
    <property type="match status" value="1"/>
</dbReference>
<keyword evidence="4 9" id="KW-0223">Dioxygenase</keyword>
<evidence type="ECO:0000256" key="5">
    <source>
        <dbReference type="ARBA" id="ARBA00023002"/>
    </source>
</evidence>
<dbReference type="RefSeq" id="WP_051698945.1">
    <property type="nucleotide sequence ID" value="NZ_JMIW01000001.1"/>
</dbReference>
<dbReference type="EC" id="1.13.11.11" evidence="9"/>
<evidence type="ECO:0000256" key="6">
    <source>
        <dbReference type="ARBA" id="ARBA00023004"/>
    </source>
</evidence>
<dbReference type="SUPFAM" id="SSF140959">
    <property type="entry name" value="Indolic compounds 2,3-dioxygenase-like"/>
    <property type="match status" value="1"/>
</dbReference>
<dbReference type="InterPro" id="IPR037217">
    <property type="entry name" value="Trp/Indoleamine_2_3_dOase-like"/>
</dbReference>
<dbReference type="PANTHER" id="PTHR10138">
    <property type="entry name" value="TRYPTOPHAN 2,3-DIOXYGENASE"/>
    <property type="match status" value="1"/>
</dbReference>
<dbReference type="EMBL" id="JMIW01000001">
    <property type="protein sequence ID" value="KEO92076.1"/>
    <property type="molecule type" value="Genomic_DNA"/>
</dbReference>
<dbReference type="GO" id="GO:0019441">
    <property type="term" value="P:L-tryptophan catabolic process to kynurenine"/>
    <property type="evidence" value="ECO:0007669"/>
    <property type="project" value="UniProtKB-UniRule"/>
</dbReference>
<sequence>MSIKKTIVDGVETFEAEIDGETIQWDRGLSYARHLQTEALLNAQVPVSDKPDEMLFIIMHQTMELWIKLCIHEADQAMEALRADKLGKAEKTLDRIATILRHMIHSWEVLATLSPHDFLTFRGFLRKASGFQSHQYRALEFCLGLKRADLVLVHNDDAEKRAELERVLHAPSLYDELLRLLARRGFEIPADTLERDFSQGYVPSDEVEDAWLAIYTSPGENWDLYTLAEKVTAVEYYFQEWRFKHMKTVSRVIGHKTGTGGSSGVNYLVKALDLPFFPELWAMRTRMSAPKEGGNYADDAAKDEGAKDEGGCPLGH</sequence>
<proteinExistence type="inferred from homology"/>
<evidence type="ECO:0000256" key="2">
    <source>
        <dbReference type="ARBA" id="ARBA00022617"/>
    </source>
</evidence>
<evidence type="ECO:0000313" key="11">
    <source>
        <dbReference type="EMBL" id="KEO92076.1"/>
    </source>
</evidence>